<dbReference type="PROSITE" id="PS51318">
    <property type="entry name" value="TAT"/>
    <property type="match status" value="1"/>
</dbReference>
<feature type="compositionally biased region" description="Low complexity" evidence="1">
    <location>
        <begin position="26"/>
        <end position="37"/>
    </location>
</feature>
<sequence length="227" mass="23638">MSPTRRTFLRVGSLATVALVAGCTAGGAPTDDPTTDQPTDEPTDTATDGGLPGDDGDGSGDAGGTRPEGTGGPGLTLVGSDDAPDLPVTPSVEVTEDVATAEHPPQLRVTVTNDGDETVQVGEGRDVVFSYVTSDSGQLTLLPAGGDYPAEPDCWRLTEPIAITREYRIVTLEPGESTSQLVDVYGAPNGDGCLPVGEHRFEATYNVMRGESDEEEQARWGFSVLLE</sequence>
<evidence type="ECO:0000313" key="2">
    <source>
        <dbReference type="EMBL" id="SDN19414.1"/>
    </source>
</evidence>
<dbReference type="AlphaFoldDB" id="A0A1G9ZDV8"/>
<organism evidence="2 3">
    <name type="scientific">Halogranum gelatinilyticum</name>
    <dbReference type="NCBI Taxonomy" id="660521"/>
    <lineage>
        <taxon>Archaea</taxon>
        <taxon>Methanobacteriati</taxon>
        <taxon>Methanobacteriota</taxon>
        <taxon>Stenosarchaea group</taxon>
        <taxon>Halobacteria</taxon>
        <taxon>Halobacteriales</taxon>
        <taxon>Haloferacaceae</taxon>
    </lineage>
</organism>
<dbReference type="EMBL" id="FNHL01000007">
    <property type="protein sequence ID" value="SDN19414.1"/>
    <property type="molecule type" value="Genomic_DNA"/>
</dbReference>
<dbReference type="OrthoDB" id="206507at2157"/>
<accession>A0A1G9ZDV8</accession>
<protein>
    <submittedName>
        <fullName evidence="2">Uncharacterized protein</fullName>
    </submittedName>
</protein>
<dbReference type="RefSeq" id="WP_089699778.1">
    <property type="nucleotide sequence ID" value="NZ_FNHL01000007.1"/>
</dbReference>
<proteinExistence type="predicted"/>
<dbReference type="Proteomes" id="UP000199451">
    <property type="component" value="Unassembled WGS sequence"/>
</dbReference>
<evidence type="ECO:0000313" key="3">
    <source>
        <dbReference type="Proteomes" id="UP000199451"/>
    </source>
</evidence>
<dbReference type="InterPro" id="IPR006311">
    <property type="entry name" value="TAT_signal"/>
</dbReference>
<feature type="region of interest" description="Disordered" evidence="1">
    <location>
        <begin position="24"/>
        <end position="89"/>
    </location>
</feature>
<evidence type="ECO:0000256" key="1">
    <source>
        <dbReference type="SAM" id="MobiDB-lite"/>
    </source>
</evidence>
<reference evidence="3" key="1">
    <citation type="submission" date="2016-10" db="EMBL/GenBank/DDBJ databases">
        <authorList>
            <person name="Varghese N."/>
            <person name="Submissions S."/>
        </authorList>
    </citation>
    <scope>NUCLEOTIDE SEQUENCE [LARGE SCALE GENOMIC DNA]</scope>
    <source>
        <strain evidence="3">CGMCC 1.10119</strain>
    </source>
</reference>
<keyword evidence="3" id="KW-1185">Reference proteome</keyword>
<name>A0A1G9ZDV8_9EURY</name>
<gene>
    <name evidence="2" type="ORF">SAMN04487949_3619</name>
</gene>
<dbReference type="STRING" id="660521.SAMN04487949_3619"/>
<dbReference type="PROSITE" id="PS51257">
    <property type="entry name" value="PROKAR_LIPOPROTEIN"/>
    <property type="match status" value="1"/>
</dbReference>